<reference evidence="1 2" key="1">
    <citation type="submission" date="2024-09" db="EMBL/GenBank/DDBJ databases">
        <authorList>
            <person name="Sun Q."/>
            <person name="Mori K."/>
        </authorList>
    </citation>
    <scope>NUCLEOTIDE SEQUENCE [LARGE SCALE GENOMIC DNA]</scope>
    <source>
        <strain evidence="1 2">JCM 3028</strain>
    </source>
</reference>
<comment type="caution">
    <text evidence="1">The sequence shown here is derived from an EMBL/GenBank/DDBJ whole genome shotgun (WGS) entry which is preliminary data.</text>
</comment>
<sequence length="455" mass="48746">MARYSGQRSPNDRLREMIAASGLSYEGVARAVVRVAAENGEVLRTNKSAISHWVAGVEPNERTACYLVEALSRRAGRPVTKLQLGFQTDESPVLEGAHPVETATMLSRADIENRSFLATAVYTTDRVSLPLGYDSEAVSRLLRARTGSARVGAREVAVVRQITKAFGAADERLGGGHGLTTVAAYLADTVAPMLSGRFTDEATRRDAFGATAELAWLLGWKHHDLGHEGAAQRYYLTGFQLAVEADPGAHAAWMMRAIAHQALSLKEHQHSRDLIEAALKRAKGRCDGATEALLRITHARSHAALGEKAGAARALLAAEDALSRPGDPQPSYSLLMGPASGTVDSHTARTLTEMGDHVGTEARHRAAFTSWDPVAFPRVHLLTHMDLGDCLAAQVRADEAIGAWNQALDLAEGMASGRSRTALASIRPTLAVYKRRGVPGAALLEQRIRHAATAA</sequence>
<protein>
    <submittedName>
        <fullName evidence="1">Tetratricopeptide repeat protein</fullName>
    </submittedName>
</protein>
<organism evidence="1 2">
    <name type="scientific">Streptosporangium vulgare</name>
    <dbReference type="NCBI Taxonomy" id="46190"/>
    <lineage>
        <taxon>Bacteria</taxon>
        <taxon>Bacillati</taxon>
        <taxon>Actinomycetota</taxon>
        <taxon>Actinomycetes</taxon>
        <taxon>Streptosporangiales</taxon>
        <taxon>Streptosporangiaceae</taxon>
        <taxon>Streptosporangium</taxon>
    </lineage>
</organism>
<dbReference type="RefSeq" id="WP_344745351.1">
    <property type="nucleotide sequence ID" value="NZ_BAAAWW010000064.1"/>
</dbReference>
<gene>
    <name evidence="1" type="ORF">ACFFRH_10475</name>
</gene>
<dbReference type="SUPFAM" id="SSF48452">
    <property type="entry name" value="TPR-like"/>
    <property type="match status" value="1"/>
</dbReference>
<dbReference type="Gene3D" id="1.25.40.10">
    <property type="entry name" value="Tetratricopeptide repeat domain"/>
    <property type="match status" value="1"/>
</dbReference>
<dbReference type="EMBL" id="JBHMBS010000004">
    <property type="protein sequence ID" value="MFB9675913.1"/>
    <property type="molecule type" value="Genomic_DNA"/>
</dbReference>
<keyword evidence="2" id="KW-1185">Reference proteome</keyword>
<dbReference type="Proteomes" id="UP001589610">
    <property type="component" value="Unassembled WGS sequence"/>
</dbReference>
<evidence type="ECO:0000313" key="2">
    <source>
        <dbReference type="Proteomes" id="UP001589610"/>
    </source>
</evidence>
<proteinExistence type="predicted"/>
<dbReference type="InterPro" id="IPR011990">
    <property type="entry name" value="TPR-like_helical_dom_sf"/>
</dbReference>
<evidence type="ECO:0000313" key="1">
    <source>
        <dbReference type="EMBL" id="MFB9675913.1"/>
    </source>
</evidence>
<name>A0ABV5TA12_9ACTN</name>
<accession>A0ABV5TA12</accession>